<evidence type="ECO:0000313" key="12">
    <source>
        <dbReference type="EMBL" id="KAK7462355.1"/>
    </source>
</evidence>
<protein>
    <recommendedName>
        <fullName evidence="11">Major facilitator superfamily (MFS) profile domain-containing protein</fullName>
    </recommendedName>
</protein>
<feature type="compositionally biased region" description="Low complexity" evidence="9">
    <location>
        <begin position="511"/>
        <end position="521"/>
    </location>
</feature>
<feature type="transmembrane region" description="Helical" evidence="10">
    <location>
        <begin position="70"/>
        <end position="88"/>
    </location>
</feature>
<feature type="region of interest" description="Disordered" evidence="9">
    <location>
        <begin position="545"/>
        <end position="608"/>
    </location>
</feature>
<proteinExistence type="inferred from homology"/>
<comment type="caution">
    <text evidence="12">The sequence shown here is derived from an EMBL/GenBank/DDBJ whole genome shotgun (WGS) entry which is preliminary data.</text>
</comment>
<feature type="domain" description="Major facilitator superfamily (MFS) profile" evidence="11">
    <location>
        <begin position="31"/>
        <end position="461"/>
    </location>
</feature>
<evidence type="ECO:0000256" key="2">
    <source>
        <dbReference type="ARBA" id="ARBA00010992"/>
    </source>
</evidence>
<feature type="transmembrane region" description="Helical" evidence="10">
    <location>
        <begin position="368"/>
        <end position="388"/>
    </location>
</feature>
<comment type="subcellular location">
    <subcellularLocation>
        <location evidence="1">Membrane</location>
        <topology evidence="1">Multi-pass membrane protein</topology>
    </subcellularLocation>
</comment>
<feature type="transmembrane region" description="Helical" evidence="10">
    <location>
        <begin position="277"/>
        <end position="300"/>
    </location>
</feature>
<feature type="compositionally biased region" description="Acidic residues" evidence="9">
    <location>
        <begin position="579"/>
        <end position="589"/>
    </location>
</feature>
<dbReference type="InterPro" id="IPR036259">
    <property type="entry name" value="MFS_trans_sf"/>
</dbReference>
<feature type="compositionally biased region" description="Basic and acidic residues" evidence="9">
    <location>
        <begin position="561"/>
        <end position="578"/>
    </location>
</feature>
<dbReference type="EMBL" id="JBANRG010000011">
    <property type="protein sequence ID" value="KAK7462355.1"/>
    <property type="molecule type" value="Genomic_DNA"/>
</dbReference>
<evidence type="ECO:0000256" key="6">
    <source>
        <dbReference type="ARBA" id="ARBA00023136"/>
    </source>
</evidence>
<feature type="transmembrane region" description="Helical" evidence="10">
    <location>
        <begin position="342"/>
        <end position="362"/>
    </location>
</feature>
<evidence type="ECO:0000259" key="11">
    <source>
        <dbReference type="PROSITE" id="PS50850"/>
    </source>
</evidence>
<keyword evidence="3 8" id="KW-0813">Transport</keyword>
<accession>A0ABR1JL33</accession>
<dbReference type="NCBIfam" id="TIGR00879">
    <property type="entry name" value="SP"/>
    <property type="match status" value="1"/>
</dbReference>
<evidence type="ECO:0000256" key="4">
    <source>
        <dbReference type="ARBA" id="ARBA00022692"/>
    </source>
</evidence>
<organism evidence="12 13">
    <name type="scientific">Marasmiellus scandens</name>
    <dbReference type="NCBI Taxonomy" id="2682957"/>
    <lineage>
        <taxon>Eukaryota</taxon>
        <taxon>Fungi</taxon>
        <taxon>Dikarya</taxon>
        <taxon>Basidiomycota</taxon>
        <taxon>Agaricomycotina</taxon>
        <taxon>Agaricomycetes</taxon>
        <taxon>Agaricomycetidae</taxon>
        <taxon>Agaricales</taxon>
        <taxon>Marasmiineae</taxon>
        <taxon>Omphalotaceae</taxon>
        <taxon>Marasmiellus</taxon>
    </lineage>
</organism>
<evidence type="ECO:0000256" key="7">
    <source>
        <dbReference type="ARBA" id="ARBA00049119"/>
    </source>
</evidence>
<feature type="transmembrane region" description="Helical" evidence="10">
    <location>
        <begin position="27"/>
        <end position="44"/>
    </location>
</feature>
<feature type="transmembrane region" description="Helical" evidence="10">
    <location>
        <begin position="312"/>
        <end position="335"/>
    </location>
</feature>
<dbReference type="PROSITE" id="PS50850">
    <property type="entry name" value="MFS"/>
    <property type="match status" value="1"/>
</dbReference>
<sequence length="608" mass="66971">MTTRGAGANALRHNHNGGRRRLVGQPLLYAVSVFASLGVFLFGYDQGVMSGIITGPHFIQYFKTPGPIEVGSMVAVLEVGAFATSLAAGRVGDIIGRKGTLFIGALVFTIGGAIQTFTNGFGMMVLGRIISGCGVGLLSTIVPIYQSEISPPNHRGALACAEFTGNIFGYAFSVWTDYFCSYIDSDLAWRIPLFIQCVIGAFLAAGSLVMPESPRWLIDTDKDDEGLRILADLHGGDLDDPIAKAEYREIKDKVIMERESGEPRTYAAMWKKYKQRVLLAMSSQAFAQLNGINVISYYAPKVFEEAGWLGRQAILMTGINAIIYVLSTLPPWYLVDRWGRRPILLSGALVMATALCFTGYFIYLDQSYTPNAVVVCVIIFNAAFGYSWGPIPWLYPPEIMPLTVRAKGVSLSTATNWAFNTLVGEITPYLQEVIQWRLYIMHGFFCVCSFILVYFLYPETKGVPLEEMDAVFGETDKLPSIALSTASANERTTFLSQDSPTSSYPPKPKGNSHSSSRTNSGSGNGWLSNLFKRNGSRRDMDTEYEPLHVHDEDGEVDADEDRTLRSMDEGRARFKVSDDDSEEEDDVGEFEMVGSRDLGGSRTRLTGR</sequence>
<evidence type="ECO:0000256" key="10">
    <source>
        <dbReference type="SAM" id="Phobius"/>
    </source>
</evidence>
<dbReference type="InterPro" id="IPR020846">
    <property type="entry name" value="MFS_dom"/>
</dbReference>
<evidence type="ECO:0000256" key="5">
    <source>
        <dbReference type="ARBA" id="ARBA00022989"/>
    </source>
</evidence>
<keyword evidence="13" id="KW-1185">Reference proteome</keyword>
<feature type="transmembrane region" description="Helical" evidence="10">
    <location>
        <begin position="100"/>
        <end position="118"/>
    </location>
</feature>
<keyword evidence="5 10" id="KW-1133">Transmembrane helix</keyword>
<feature type="transmembrane region" description="Helical" evidence="10">
    <location>
        <begin position="124"/>
        <end position="145"/>
    </location>
</feature>
<dbReference type="Gene3D" id="1.20.1250.20">
    <property type="entry name" value="MFS general substrate transporter like domains"/>
    <property type="match status" value="1"/>
</dbReference>
<feature type="compositionally biased region" description="Polar residues" evidence="9">
    <location>
        <begin position="492"/>
        <end position="502"/>
    </location>
</feature>
<reference evidence="12 13" key="1">
    <citation type="submission" date="2024-01" db="EMBL/GenBank/DDBJ databases">
        <title>A draft genome for the cacao thread blight pathogen Marasmiellus scandens.</title>
        <authorList>
            <person name="Baruah I.K."/>
            <person name="Leung J."/>
            <person name="Bukari Y."/>
            <person name="Amoako-Attah I."/>
            <person name="Meinhardt L.W."/>
            <person name="Bailey B.A."/>
            <person name="Cohen S.P."/>
        </authorList>
    </citation>
    <scope>NUCLEOTIDE SEQUENCE [LARGE SCALE GENOMIC DNA]</scope>
    <source>
        <strain evidence="12 13">GH-19</strain>
    </source>
</reference>
<dbReference type="PRINTS" id="PR00171">
    <property type="entry name" value="SUGRTRNSPORT"/>
</dbReference>
<comment type="similarity">
    <text evidence="2 8">Belongs to the major facilitator superfamily. Sugar transporter (TC 2.A.1.1) family.</text>
</comment>
<evidence type="ECO:0000313" key="13">
    <source>
        <dbReference type="Proteomes" id="UP001498398"/>
    </source>
</evidence>
<dbReference type="Proteomes" id="UP001498398">
    <property type="component" value="Unassembled WGS sequence"/>
</dbReference>
<evidence type="ECO:0000256" key="3">
    <source>
        <dbReference type="ARBA" id="ARBA00022448"/>
    </source>
</evidence>
<name>A0ABR1JL33_9AGAR</name>
<keyword evidence="6 10" id="KW-0472">Membrane</keyword>
<dbReference type="PANTHER" id="PTHR48022">
    <property type="entry name" value="PLASTIDIC GLUCOSE TRANSPORTER 4"/>
    <property type="match status" value="1"/>
</dbReference>
<feature type="transmembrane region" description="Helical" evidence="10">
    <location>
        <begin position="438"/>
        <end position="457"/>
    </location>
</feature>
<dbReference type="InterPro" id="IPR050360">
    <property type="entry name" value="MFS_Sugar_Transporters"/>
</dbReference>
<evidence type="ECO:0000256" key="9">
    <source>
        <dbReference type="SAM" id="MobiDB-lite"/>
    </source>
</evidence>
<dbReference type="Pfam" id="PF00083">
    <property type="entry name" value="Sugar_tr"/>
    <property type="match status" value="1"/>
</dbReference>
<feature type="region of interest" description="Disordered" evidence="9">
    <location>
        <begin position="492"/>
        <end position="528"/>
    </location>
</feature>
<feature type="transmembrane region" description="Helical" evidence="10">
    <location>
        <begin position="157"/>
        <end position="175"/>
    </location>
</feature>
<evidence type="ECO:0000256" key="8">
    <source>
        <dbReference type="RuleBase" id="RU003346"/>
    </source>
</evidence>
<dbReference type="InterPro" id="IPR003663">
    <property type="entry name" value="Sugar/inositol_transpt"/>
</dbReference>
<gene>
    <name evidence="12" type="ORF">VKT23_007956</name>
</gene>
<keyword evidence="4 10" id="KW-0812">Transmembrane</keyword>
<feature type="transmembrane region" description="Helical" evidence="10">
    <location>
        <begin position="187"/>
        <end position="209"/>
    </location>
</feature>
<dbReference type="PANTHER" id="PTHR48022:SF73">
    <property type="entry name" value="METABOLITE TRANSPORT PROTEIN YDL199C-RELATED"/>
    <property type="match status" value="1"/>
</dbReference>
<dbReference type="InterPro" id="IPR005828">
    <property type="entry name" value="MFS_sugar_transport-like"/>
</dbReference>
<dbReference type="SUPFAM" id="SSF103473">
    <property type="entry name" value="MFS general substrate transporter"/>
    <property type="match status" value="1"/>
</dbReference>
<evidence type="ECO:0000256" key="1">
    <source>
        <dbReference type="ARBA" id="ARBA00004141"/>
    </source>
</evidence>
<comment type="catalytic activity">
    <reaction evidence="7">
        <text>myo-inositol(out) + H(+)(out) = myo-inositol(in) + H(+)(in)</text>
        <dbReference type="Rhea" id="RHEA:60364"/>
        <dbReference type="ChEBI" id="CHEBI:15378"/>
        <dbReference type="ChEBI" id="CHEBI:17268"/>
    </reaction>
</comment>